<proteinExistence type="predicted"/>
<evidence type="ECO:0000313" key="4">
    <source>
        <dbReference type="Proteomes" id="UP001339883"/>
    </source>
</evidence>
<feature type="domain" description="Lnb N-terminal periplasmic" evidence="2">
    <location>
        <begin position="141"/>
        <end position="202"/>
    </location>
</feature>
<organism evidence="3 4">
    <name type="scientific">Acinetobacter pollinis</name>
    <dbReference type="NCBI Taxonomy" id="2605270"/>
    <lineage>
        <taxon>Bacteria</taxon>
        <taxon>Pseudomonadati</taxon>
        <taxon>Pseudomonadota</taxon>
        <taxon>Gammaproteobacteria</taxon>
        <taxon>Moraxellales</taxon>
        <taxon>Moraxellaceae</taxon>
        <taxon>Acinetobacter</taxon>
    </lineage>
</organism>
<gene>
    <name evidence="3" type="ORF">I2F25_00115</name>
</gene>
<reference evidence="3 4" key="1">
    <citation type="submission" date="2019-08" db="EMBL/GenBank/DDBJ databases">
        <title>Five species of Acinetobacter isolated from floral nectar and animal pollinators.</title>
        <authorList>
            <person name="Hendry T.A."/>
        </authorList>
    </citation>
    <scope>NUCLEOTIDE SEQUENCE [LARGE SCALE GENOMIC DNA]</scope>
    <source>
        <strain evidence="3 4">MD18.27</strain>
    </source>
</reference>
<dbReference type="Pfam" id="PF13387">
    <property type="entry name" value="Lnb_N"/>
    <property type="match status" value="2"/>
</dbReference>
<evidence type="ECO:0000259" key="2">
    <source>
        <dbReference type="Pfam" id="PF13387"/>
    </source>
</evidence>
<evidence type="ECO:0000256" key="1">
    <source>
        <dbReference type="SAM" id="Phobius"/>
    </source>
</evidence>
<dbReference type="Proteomes" id="UP001339883">
    <property type="component" value="Unassembled WGS sequence"/>
</dbReference>
<comment type="caution">
    <text evidence="3">The sequence shown here is derived from an EMBL/GenBank/DDBJ whole genome shotgun (WGS) entry which is preliminary data.</text>
</comment>
<feature type="transmembrane region" description="Helical" evidence="1">
    <location>
        <begin position="48"/>
        <end position="73"/>
    </location>
</feature>
<accession>A0ABU6DNN2</accession>
<feature type="domain" description="Lnb N-terminal periplasmic" evidence="2">
    <location>
        <begin position="214"/>
        <end position="314"/>
    </location>
</feature>
<dbReference type="EMBL" id="VTDN01000001">
    <property type="protein sequence ID" value="MEB5475466.1"/>
    <property type="molecule type" value="Genomic_DNA"/>
</dbReference>
<protein>
    <submittedName>
        <fullName evidence="3">DUF4105 domain-containing protein</fullName>
    </submittedName>
</protein>
<keyword evidence="1" id="KW-0812">Transmembrane</keyword>
<keyword evidence="4" id="KW-1185">Reference proteome</keyword>
<sequence length="373" mass="43920">MIKNIDFHPSISALSIGLVHFLFSFFVLSFSIWLILALWVHKPFGRSLTLVLIAVWVSFALSILGIYFTSFFFTPMIDIAIFLTGVLLSLLWYFHIQPQQDRAWSPEVSKLLTYSKYKNTITLNNVRNFKWHTDKTYEVCWETRVFNLDHITGVNIITSYWMGPQIAHTLVSFNFSDQRPIVFSIEIRKQIHEGFSAIGGFFCYWRVFLLLEGFSAIGGFFRQFELSLIASDEKDILYTRSNIRKEKVYFFPIRMQKHQMQHLFQEYLTTADELKASPRWYNTLTSNCTTIVFDMVQAVNPHQLPKDYRILLSGYLPNYLYDSGVLDHQWNIEEWYEHAYINPRTKNFTYLEDQSSEHFSYLIRLGLPQAISS</sequence>
<feature type="transmembrane region" description="Helical" evidence="1">
    <location>
        <begin position="79"/>
        <end position="96"/>
    </location>
</feature>
<evidence type="ECO:0000313" key="3">
    <source>
        <dbReference type="EMBL" id="MEB5475466.1"/>
    </source>
</evidence>
<dbReference type="InterPro" id="IPR025178">
    <property type="entry name" value="Lnb_N"/>
</dbReference>
<name>A0ABU6DNN2_9GAMM</name>
<keyword evidence="1" id="KW-1133">Transmembrane helix</keyword>
<feature type="transmembrane region" description="Helical" evidence="1">
    <location>
        <begin position="12"/>
        <end position="36"/>
    </location>
</feature>
<keyword evidence="1" id="KW-0472">Membrane</keyword>